<evidence type="ECO:0000313" key="1">
    <source>
        <dbReference type="EMBL" id="ALS23092.1"/>
    </source>
</evidence>
<dbReference type="STRING" id="162209.IJ22_27190"/>
<protein>
    <submittedName>
        <fullName evidence="1">Uncharacterized protein</fullName>
    </submittedName>
</protein>
<accession>A0A0U2W3F4</accession>
<evidence type="ECO:0000313" key="2">
    <source>
        <dbReference type="Proteomes" id="UP000061660"/>
    </source>
</evidence>
<dbReference type="AlphaFoldDB" id="A0A0U2W3F4"/>
<dbReference type="KEGG" id="pnp:IJ22_27190"/>
<gene>
    <name evidence="1" type="ORF">IJ22_27190</name>
</gene>
<organism evidence="1 2">
    <name type="scientific">Paenibacillus naphthalenovorans</name>
    <dbReference type="NCBI Taxonomy" id="162209"/>
    <lineage>
        <taxon>Bacteria</taxon>
        <taxon>Bacillati</taxon>
        <taxon>Bacillota</taxon>
        <taxon>Bacilli</taxon>
        <taxon>Bacillales</taxon>
        <taxon>Paenibacillaceae</taxon>
        <taxon>Paenibacillus</taxon>
    </lineage>
</organism>
<dbReference type="RefSeq" id="WP_160327381.1">
    <property type="nucleotide sequence ID" value="NZ_BJCS01000004.1"/>
</dbReference>
<name>A0A0U2W3F4_9BACL</name>
<dbReference type="EMBL" id="CP013652">
    <property type="protein sequence ID" value="ALS23092.1"/>
    <property type="molecule type" value="Genomic_DNA"/>
</dbReference>
<reference evidence="2" key="1">
    <citation type="submission" date="2015-12" db="EMBL/GenBank/DDBJ databases">
        <title>Complete genome sequences of two moderately thermophilic Paenibacillus species.</title>
        <authorList>
            <person name="Butler R.III."/>
            <person name="Wang J."/>
            <person name="Stark B.C."/>
            <person name="Pombert J.-F."/>
        </authorList>
    </citation>
    <scope>NUCLEOTIDE SEQUENCE [LARGE SCALE GENOMIC DNA]</scope>
    <source>
        <strain evidence="2">32O-Y</strain>
    </source>
</reference>
<dbReference type="Proteomes" id="UP000061660">
    <property type="component" value="Chromosome"/>
</dbReference>
<keyword evidence="2" id="KW-1185">Reference proteome</keyword>
<sequence>MASEVKDRINIREMSGKKELTLAVTGGKWKLIVLFYTEKLFQLPKRINVDCGNEAVI</sequence>
<reference evidence="1 2" key="2">
    <citation type="journal article" date="2016" name="Genome Announc.">
        <title>Complete Genome Sequences of Two Interactive Moderate Thermophiles, Paenibacillus napthalenovorans 32O-Y and Paenibacillus sp. 32O-W.</title>
        <authorList>
            <person name="Butler R.R.III."/>
            <person name="Wang J."/>
            <person name="Stark B.C."/>
            <person name="Pombert J.F."/>
        </authorList>
    </citation>
    <scope>NUCLEOTIDE SEQUENCE [LARGE SCALE GENOMIC DNA]</scope>
    <source>
        <strain evidence="1 2">32O-Y</strain>
    </source>
</reference>
<proteinExistence type="predicted"/>
<dbReference type="PATRIC" id="fig|162209.4.peg.2893"/>